<proteinExistence type="inferred from homology"/>
<dbReference type="SUPFAM" id="SSF101898">
    <property type="entry name" value="NHL repeat"/>
    <property type="match status" value="1"/>
</dbReference>
<accession>A0ABX1D3W5</accession>
<gene>
    <name evidence="5" type="ORF">HC175_09815</name>
</gene>
<evidence type="ECO:0000313" key="5">
    <source>
        <dbReference type="EMBL" id="NJW53216.1"/>
    </source>
</evidence>
<evidence type="ECO:0000256" key="4">
    <source>
        <dbReference type="ARBA" id="ARBA00023136"/>
    </source>
</evidence>
<evidence type="ECO:0000313" key="6">
    <source>
        <dbReference type="Proteomes" id="UP000703674"/>
    </source>
</evidence>
<dbReference type="Proteomes" id="UP000703674">
    <property type="component" value="Unassembled WGS sequence"/>
</dbReference>
<dbReference type="Gene3D" id="2.120.10.30">
    <property type="entry name" value="TolB, C-terminal domain"/>
    <property type="match status" value="1"/>
</dbReference>
<evidence type="ECO:0000256" key="1">
    <source>
        <dbReference type="ARBA" id="ARBA00004236"/>
    </source>
</evidence>
<comment type="caution">
    <text evidence="5">The sequence shown here is derived from an EMBL/GenBank/DDBJ whole genome shotgun (WGS) entry which is preliminary data.</text>
</comment>
<evidence type="ECO:0008006" key="7">
    <source>
        <dbReference type="Google" id="ProtNLM"/>
    </source>
</evidence>
<name>A0ABX1D3W5_9FLAO</name>
<comment type="subcellular location">
    <subcellularLocation>
        <location evidence="1">Cell membrane</location>
    </subcellularLocation>
</comment>
<keyword evidence="3" id="KW-1003">Cell membrane</keyword>
<comment type="similarity">
    <text evidence="2">Belongs to the YjiK family.</text>
</comment>
<organism evidence="5 6">
    <name type="scientific">Salinimicrobium oceani</name>
    <dbReference type="NCBI Taxonomy" id="2722702"/>
    <lineage>
        <taxon>Bacteria</taxon>
        <taxon>Pseudomonadati</taxon>
        <taxon>Bacteroidota</taxon>
        <taxon>Flavobacteriia</taxon>
        <taxon>Flavobacteriales</taxon>
        <taxon>Flavobacteriaceae</taxon>
        <taxon>Salinimicrobium</taxon>
    </lineage>
</organism>
<evidence type="ECO:0000256" key="3">
    <source>
        <dbReference type="ARBA" id="ARBA00022475"/>
    </source>
</evidence>
<dbReference type="InterPro" id="IPR011042">
    <property type="entry name" value="6-blade_b-propeller_TolB-like"/>
</dbReference>
<protein>
    <recommendedName>
        <fullName evidence="7">SdiA-regulated</fullName>
    </recommendedName>
</protein>
<dbReference type="RefSeq" id="WP_168138327.1">
    <property type="nucleotide sequence ID" value="NZ_JAAVJR010000005.1"/>
</dbReference>
<reference evidence="5 6" key="1">
    <citation type="submission" date="2020-03" db="EMBL/GenBank/DDBJ databases">
        <title>Salinimicrobium sp. nov, isolated from SCS.</title>
        <authorList>
            <person name="Cao W.R."/>
        </authorList>
    </citation>
    <scope>NUCLEOTIDE SEQUENCE [LARGE SCALE GENOMIC DNA]</scope>
    <source>
        <strain evidence="6">J15B91</strain>
    </source>
</reference>
<sequence>MGHNKIVFLVTTGLLLISGVFFYTVHENAEEYQEGVSSEVEVEQTWELPDDLKEISGIAFLEPNLLACVQDEKGVIFIYNLETSAIERQIKFSGSGDYEAIAVNGNTAYVQVADGLIFRINDFMDKNASVDKFKTPFSSKNNIESLFFDPVSKSLLLIPKERGLDSKEANGIYAVDVQTMKMKNKPILELDFKEEIFESLREREKDRLFYPSDLVRDPKSGNYLILEAEMPHLLILDKKGKPQTLHRLDPNIFPQPEGLAFDNAGNLYISSEGNPATIQRVSFKKKK</sequence>
<keyword evidence="4" id="KW-0472">Membrane</keyword>
<dbReference type="InterPro" id="IPR009722">
    <property type="entry name" value="YjiK/CarP"/>
</dbReference>
<keyword evidence="6" id="KW-1185">Reference proteome</keyword>
<evidence type="ECO:0000256" key="2">
    <source>
        <dbReference type="ARBA" id="ARBA00009852"/>
    </source>
</evidence>
<dbReference type="EMBL" id="JAAVJR010000005">
    <property type="protein sequence ID" value="NJW53216.1"/>
    <property type="molecule type" value="Genomic_DNA"/>
</dbReference>
<dbReference type="Pfam" id="PF06977">
    <property type="entry name" value="SdiA-regulated"/>
    <property type="match status" value="1"/>
</dbReference>